<dbReference type="InterPro" id="IPR001900">
    <property type="entry name" value="RNase_II/R"/>
</dbReference>
<dbReference type="EC" id="3.1.13.1" evidence="8"/>
<evidence type="ECO:0000256" key="5">
    <source>
        <dbReference type="ARBA" id="ARBA00022801"/>
    </source>
</evidence>
<dbReference type="Pfam" id="PF08206">
    <property type="entry name" value="OB_RNB"/>
    <property type="match status" value="1"/>
</dbReference>
<evidence type="ECO:0000256" key="4">
    <source>
        <dbReference type="ARBA" id="ARBA00022722"/>
    </source>
</evidence>
<name>D3SL54_THEAH</name>
<dbReference type="PANTHER" id="PTHR23355:SF9">
    <property type="entry name" value="DIS3-LIKE EXONUCLEASE 2"/>
    <property type="match status" value="1"/>
</dbReference>
<dbReference type="GO" id="GO:0003723">
    <property type="term" value="F:RNA binding"/>
    <property type="evidence" value="ECO:0007669"/>
    <property type="project" value="UniProtKB-UniRule"/>
</dbReference>
<accession>D3SL54</accession>
<dbReference type="InterPro" id="IPR013223">
    <property type="entry name" value="RNase_B_OB_dom"/>
</dbReference>
<dbReference type="InterPro" id="IPR040476">
    <property type="entry name" value="CSD2"/>
</dbReference>
<dbReference type="STRING" id="638303.Thal_0851"/>
<dbReference type="SUPFAM" id="SSF50249">
    <property type="entry name" value="Nucleic acid-binding proteins"/>
    <property type="match status" value="4"/>
</dbReference>
<dbReference type="InterPro" id="IPR004476">
    <property type="entry name" value="RNase_II/RNase_R"/>
</dbReference>
<dbReference type="InterPro" id="IPR012340">
    <property type="entry name" value="NA-bd_OB-fold"/>
</dbReference>
<evidence type="ECO:0000256" key="6">
    <source>
        <dbReference type="ARBA" id="ARBA00022839"/>
    </source>
</evidence>
<dbReference type="PANTHER" id="PTHR23355">
    <property type="entry name" value="RIBONUCLEASE"/>
    <property type="match status" value="1"/>
</dbReference>
<dbReference type="Pfam" id="PF17876">
    <property type="entry name" value="CSD2"/>
    <property type="match status" value="1"/>
</dbReference>
<sequence length="700" mass="80881">MESRNLKEEDILKVLKDRPLHFEKIVSSLGLSKSERKQLKKILKKLKQEGKITVEKGKYKLMQETVVVGKVLAHPSGFGFLEVGQGQKDIYIPPFEMLRLFHGDVVRAKVVEYKGKKEIRVLKVLERSKKSLVCKIKKEDGVCYAQPLDENAFHRVLLPKDSCKSLEEDTVVVVDIKKYPTPTSPPQGKIREVLGHPQKGGGTFIIEVLIRKYDLPTQYPPEVLKEVEELELGVEKELGKRRDLRQQVCFTIDPERARDFDDAVAIERTPEGYYRLWVHIADVSYYVREGSAIDREAFRRGFTFYLPDRAIHMLPEKLSADLCSLKPNEDRLAFTCEMLFSPKGDLISYDIYESVIRSKARLTYDEALRLIVGDPALENKYPHLTEPLRTMEDLYRILSRRRWERGSIDFDLPETELLLSEQGEPIAINPYERHVAHRIIEHFMISANETVALHLQNAGYPCLYRVHERPDPKKVENLLEILAGLGYTVKKPSLEPKFFQKIIEDFEGRPEEHLVRFLTLRAMMRAHYSPHNVGHFGLASQHYTHFTSPIRRYADLVVHRLLKKALRGEPVDYERTVEYLEMVGEHLSRQEELADDVEREAVDKLKVRLMRAHLGEEFDGLITGVVSFGLFVELRDYLVEGLVSISTMDDDQYLYDEQAHRLVGVRTGKIFRLGDLVRVKIVGVDEERGKLNLVLVQKKS</sequence>
<gene>
    <name evidence="8" type="primary">rnr</name>
    <name evidence="10" type="ordered locus">Thal_0851</name>
</gene>
<dbReference type="KEGG" id="tal:Thal_0851"/>
<dbReference type="Pfam" id="PF00575">
    <property type="entry name" value="S1"/>
    <property type="match status" value="1"/>
</dbReference>
<keyword evidence="11" id="KW-1185">Reference proteome</keyword>
<proteinExistence type="inferred from homology"/>
<protein>
    <recommendedName>
        <fullName evidence="8">Ribonuclease R</fullName>
        <shortName evidence="8">RNase R</shortName>
        <ecNumber evidence="8">3.1.13.1</ecNumber>
    </recommendedName>
</protein>
<evidence type="ECO:0000259" key="9">
    <source>
        <dbReference type="PROSITE" id="PS50126"/>
    </source>
</evidence>
<dbReference type="SMART" id="SM00955">
    <property type="entry name" value="RNB"/>
    <property type="match status" value="1"/>
</dbReference>
<evidence type="ECO:0000256" key="3">
    <source>
        <dbReference type="ARBA" id="ARBA00022490"/>
    </source>
</evidence>
<comment type="function">
    <text evidence="8">3'-5' exoribonuclease that releases 5'-nucleoside monophosphates and is involved in maturation of structured RNAs.</text>
</comment>
<reference evidence="11" key="1">
    <citation type="journal article" date="2010" name="Stand. Genomic Sci.">
        <title>Complete genome sequence of Thermocrinis albus type strain (HI 11/12T).</title>
        <authorList>
            <person name="Wirth R."/>
            <person name="Sikorski J."/>
            <person name="Brambilla E."/>
            <person name="Misra M."/>
            <person name="Lapidus A."/>
            <person name="Copeland A."/>
            <person name="Nolan M."/>
            <person name="Lucas S."/>
            <person name="Chen F."/>
            <person name="Tice H."/>
            <person name="Cheng J.F."/>
            <person name="Han C."/>
            <person name="Detter J.C."/>
            <person name="Tapia R."/>
            <person name="Bruce D."/>
            <person name="Goodwin L."/>
            <person name="Pitluck S."/>
            <person name="Pati A."/>
            <person name="Anderson I."/>
            <person name="Ivanova N."/>
            <person name="Mavromatis K."/>
            <person name="Mikhailova N."/>
            <person name="Chen A."/>
            <person name="Palaniappan K."/>
            <person name="Bilek Y."/>
            <person name="Hader T."/>
            <person name="Land M."/>
            <person name="Hauser L."/>
            <person name="Chang Y.J."/>
            <person name="Jeffries C.D."/>
            <person name="Tindall B.J."/>
            <person name="Rohde M."/>
            <person name="Goker M."/>
            <person name="Bristow J."/>
            <person name="Eisen J.A."/>
            <person name="Markowitz V."/>
            <person name="Hugenholtz P."/>
            <person name="Kyrpides N.C."/>
            <person name="Klenk H.P."/>
        </authorList>
    </citation>
    <scope>NUCLEOTIDE SEQUENCE [LARGE SCALE GENOMIC DNA]</scope>
    <source>
        <strain evidence="11">DSM 14484 / JCM 11386 / HI 11/12</strain>
    </source>
</reference>
<dbReference type="CDD" id="cd04471">
    <property type="entry name" value="S1_RNase_R"/>
    <property type="match status" value="1"/>
</dbReference>
<dbReference type="HAMAP" id="MF_01895">
    <property type="entry name" value="RNase_R"/>
    <property type="match status" value="1"/>
</dbReference>
<evidence type="ECO:0000256" key="8">
    <source>
        <dbReference type="HAMAP-Rule" id="MF_01895"/>
    </source>
</evidence>
<dbReference type="InterPro" id="IPR050180">
    <property type="entry name" value="RNR_Ribonuclease"/>
</dbReference>
<dbReference type="OrthoDB" id="9764149at2"/>
<dbReference type="Proteomes" id="UP000002043">
    <property type="component" value="Chromosome"/>
</dbReference>
<organism evidence="10 11">
    <name type="scientific">Thermocrinis albus (strain DSM 14484 / JCM 11386 / HI 11/12)</name>
    <dbReference type="NCBI Taxonomy" id="638303"/>
    <lineage>
        <taxon>Bacteria</taxon>
        <taxon>Pseudomonadati</taxon>
        <taxon>Aquificota</taxon>
        <taxon>Aquificia</taxon>
        <taxon>Aquificales</taxon>
        <taxon>Aquificaceae</taxon>
        <taxon>Thermocrinis</taxon>
    </lineage>
</organism>
<comment type="catalytic activity">
    <reaction evidence="1 8">
        <text>Exonucleolytic cleavage in the 3'- to 5'-direction to yield nucleoside 5'-phosphates.</text>
        <dbReference type="EC" id="3.1.13.1"/>
    </reaction>
</comment>
<dbReference type="eggNOG" id="COG0557">
    <property type="taxonomic scope" value="Bacteria"/>
</dbReference>
<dbReference type="GO" id="GO:0006402">
    <property type="term" value="P:mRNA catabolic process"/>
    <property type="evidence" value="ECO:0007669"/>
    <property type="project" value="TreeGrafter"/>
</dbReference>
<dbReference type="NCBIfam" id="TIGR00358">
    <property type="entry name" value="3_prime_RNase"/>
    <property type="match status" value="1"/>
</dbReference>
<dbReference type="NCBIfam" id="TIGR02063">
    <property type="entry name" value="RNase_R"/>
    <property type="match status" value="1"/>
</dbReference>
<keyword evidence="3 8" id="KW-0963">Cytoplasm</keyword>
<dbReference type="EMBL" id="CP001931">
    <property type="protein sequence ID" value="ADC89484.1"/>
    <property type="molecule type" value="Genomic_DNA"/>
</dbReference>
<evidence type="ECO:0000256" key="7">
    <source>
        <dbReference type="ARBA" id="ARBA00022884"/>
    </source>
</evidence>
<evidence type="ECO:0000256" key="2">
    <source>
        <dbReference type="ARBA" id="ARBA00004496"/>
    </source>
</evidence>
<feature type="domain" description="S1 motif" evidence="9">
    <location>
        <begin position="615"/>
        <end position="696"/>
    </location>
</feature>
<dbReference type="PROSITE" id="PS50126">
    <property type="entry name" value="S1"/>
    <property type="match status" value="1"/>
</dbReference>
<keyword evidence="4 8" id="KW-0540">Nuclease</keyword>
<keyword evidence="7 8" id="KW-0694">RNA-binding</keyword>
<dbReference type="InterPro" id="IPR011129">
    <property type="entry name" value="CSD"/>
</dbReference>
<keyword evidence="5 8" id="KW-0378">Hydrolase</keyword>
<evidence type="ECO:0000313" key="10">
    <source>
        <dbReference type="EMBL" id="ADC89484.1"/>
    </source>
</evidence>
<comment type="subcellular location">
    <subcellularLocation>
        <location evidence="2 8">Cytoplasm</location>
    </subcellularLocation>
</comment>
<dbReference type="Pfam" id="PF00773">
    <property type="entry name" value="RNB"/>
    <property type="match status" value="1"/>
</dbReference>
<comment type="similarity">
    <text evidence="8">Belongs to the RNR ribonuclease family. RNase R subfamily.</text>
</comment>
<dbReference type="SMART" id="SM00357">
    <property type="entry name" value="CSP"/>
    <property type="match status" value="1"/>
</dbReference>
<evidence type="ECO:0000256" key="1">
    <source>
        <dbReference type="ARBA" id="ARBA00001849"/>
    </source>
</evidence>
<dbReference type="InterPro" id="IPR011805">
    <property type="entry name" value="RNase_R"/>
</dbReference>
<keyword evidence="6 8" id="KW-0269">Exonuclease</keyword>
<dbReference type="GO" id="GO:0008859">
    <property type="term" value="F:exoribonuclease II activity"/>
    <property type="evidence" value="ECO:0007669"/>
    <property type="project" value="UniProtKB-UniRule"/>
</dbReference>
<dbReference type="InterPro" id="IPR003029">
    <property type="entry name" value="S1_domain"/>
</dbReference>
<dbReference type="AlphaFoldDB" id="D3SL54"/>
<dbReference type="PROSITE" id="PS01175">
    <property type="entry name" value="RIBONUCLEASE_II"/>
    <property type="match status" value="1"/>
</dbReference>
<dbReference type="SMART" id="SM00316">
    <property type="entry name" value="S1"/>
    <property type="match status" value="2"/>
</dbReference>
<dbReference type="InterPro" id="IPR022966">
    <property type="entry name" value="RNase_II/R_CS"/>
</dbReference>
<dbReference type="Gene3D" id="2.40.50.140">
    <property type="entry name" value="Nucleic acid-binding proteins"/>
    <property type="match status" value="2"/>
</dbReference>
<dbReference type="RefSeq" id="WP_012991890.1">
    <property type="nucleotide sequence ID" value="NC_013894.1"/>
</dbReference>
<dbReference type="HOGENOM" id="CLU_002333_7_0_0"/>
<evidence type="ECO:0000313" key="11">
    <source>
        <dbReference type="Proteomes" id="UP000002043"/>
    </source>
</evidence>
<dbReference type="GO" id="GO:0005829">
    <property type="term" value="C:cytosol"/>
    <property type="evidence" value="ECO:0007669"/>
    <property type="project" value="TreeGrafter"/>
</dbReference>